<dbReference type="EMBL" id="FOAJ01000008">
    <property type="protein sequence ID" value="SEL49104.1"/>
    <property type="molecule type" value="Genomic_DNA"/>
</dbReference>
<feature type="transmembrane region" description="Helical" evidence="2">
    <location>
        <begin position="12"/>
        <end position="33"/>
    </location>
</feature>
<dbReference type="AlphaFoldDB" id="A0A1H7QN49"/>
<evidence type="ECO:0000256" key="2">
    <source>
        <dbReference type="SAM" id="Phobius"/>
    </source>
</evidence>
<accession>A0A1H7QN49</accession>
<sequence>MPELLAGDIGWLGGALLFAWLLGALAQLATAVAPRAPRDVRGPKPRCGHRRDAARRQAVRTRVTCVAMLLAAPLILSEAGASHFAHAAASTGAGALCGAWLARRPRPARVHGLPVSITGCVAGSAVLAGGLAVQLSFPPADVLERGALYLAVSFGAFVLAAAASVRFVGIDRDRRHGAYRRATRATFDDRITYGLALTLGVALAYGFVTAEASPQFRFAALIAAAGLAAAVGVRWIAGPHVGAALRSLPAAGLRIGTPRTDGVSWVRPGLAGIPEELLVAACGGETFDAACLLPVAAHGPGRFDAHHAGAPALPRRRRNRYGGTARHDGGRAR</sequence>
<dbReference type="Proteomes" id="UP000199120">
    <property type="component" value="Unassembled WGS sequence"/>
</dbReference>
<evidence type="ECO:0000313" key="3">
    <source>
        <dbReference type="EMBL" id="SEL49104.1"/>
    </source>
</evidence>
<keyword evidence="2" id="KW-0472">Membrane</keyword>
<name>A0A1H7QN49_9BURK</name>
<gene>
    <name evidence="3" type="ORF">SAMN05192542_108198</name>
</gene>
<evidence type="ECO:0000313" key="4">
    <source>
        <dbReference type="Proteomes" id="UP000199120"/>
    </source>
</evidence>
<feature type="region of interest" description="Disordered" evidence="1">
    <location>
        <begin position="306"/>
        <end position="333"/>
    </location>
</feature>
<protein>
    <submittedName>
        <fullName evidence="3">Uncharacterized protein</fullName>
    </submittedName>
</protein>
<feature type="transmembrane region" description="Helical" evidence="2">
    <location>
        <begin position="147"/>
        <end position="170"/>
    </location>
</feature>
<feature type="transmembrane region" description="Helical" evidence="2">
    <location>
        <begin position="216"/>
        <end position="237"/>
    </location>
</feature>
<evidence type="ECO:0000256" key="1">
    <source>
        <dbReference type="SAM" id="MobiDB-lite"/>
    </source>
</evidence>
<feature type="transmembrane region" description="Helical" evidence="2">
    <location>
        <begin position="191"/>
        <end position="210"/>
    </location>
</feature>
<keyword evidence="2" id="KW-1133">Transmembrane helix</keyword>
<proteinExistence type="predicted"/>
<dbReference type="RefSeq" id="WP_090548898.1">
    <property type="nucleotide sequence ID" value="NZ_FNSR01000002.1"/>
</dbReference>
<dbReference type="OrthoDB" id="9101879at2"/>
<feature type="transmembrane region" description="Helical" evidence="2">
    <location>
        <begin position="113"/>
        <end position="135"/>
    </location>
</feature>
<keyword evidence="2" id="KW-0812">Transmembrane</keyword>
<dbReference type="STRING" id="416943.SAMN05445871_4494"/>
<reference evidence="4" key="1">
    <citation type="submission" date="2016-10" db="EMBL/GenBank/DDBJ databases">
        <authorList>
            <person name="Varghese N."/>
            <person name="Submissions S."/>
        </authorList>
    </citation>
    <scope>NUCLEOTIDE SEQUENCE [LARGE SCALE GENOMIC DNA]</scope>
    <source>
        <strain evidence="4">LMG 26416</strain>
    </source>
</reference>
<keyword evidence="4" id="KW-1185">Reference proteome</keyword>
<organism evidence="3 4">
    <name type="scientific">Paraburkholderia caballeronis</name>
    <dbReference type="NCBI Taxonomy" id="416943"/>
    <lineage>
        <taxon>Bacteria</taxon>
        <taxon>Pseudomonadati</taxon>
        <taxon>Pseudomonadota</taxon>
        <taxon>Betaproteobacteria</taxon>
        <taxon>Burkholderiales</taxon>
        <taxon>Burkholderiaceae</taxon>
        <taxon>Paraburkholderia</taxon>
    </lineage>
</organism>